<feature type="compositionally biased region" description="Basic and acidic residues" evidence="1">
    <location>
        <begin position="179"/>
        <end position="193"/>
    </location>
</feature>
<dbReference type="EMBL" id="PQXJ01000388">
    <property type="protein sequence ID" value="TGO50565.1"/>
    <property type="molecule type" value="Genomic_DNA"/>
</dbReference>
<sequence length="253" mass="28211">MRSDMHSAFEMVKLIDYQAFVCSTLLILSMLGYGSCENGGRDENENENECNDRELLARIIATLAQVGTSLRNLVAKQAVQGLESLLQMGRGNCPRKQKGRMSEGEDSSLGNPYAKIVVPYVGVITISPGEYYSAVKDAVDETAETQLQMGMHAHTQTQTQTQNQTQSHSAPFSFSLESNHNHTHDHNHEESYHDNTNTRYENTGTLGEAREVPVDTEGQRQTQMEWTSIDFDWASNLTAGFEDDWVWLNGLGG</sequence>
<feature type="compositionally biased region" description="Polar residues" evidence="1">
    <location>
        <begin position="167"/>
        <end position="178"/>
    </location>
</feature>
<name>A0A4Z1HP21_9HELO</name>
<organism evidence="2 3">
    <name type="scientific">Botryotinia narcissicola</name>
    <dbReference type="NCBI Taxonomy" id="278944"/>
    <lineage>
        <taxon>Eukaryota</taxon>
        <taxon>Fungi</taxon>
        <taxon>Dikarya</taxon>
        <taxon>Ascomycota</taxon>
        <taxon>Pezizomycotina</taxon>
        <taxon>Leotiomycetes</taxon>
        <taxon>Helotiales</taxon>
        <taxon>Sclerotiniaceae</taxon>
        <taxon>Botryotinia</taxon>
    </lineage>
</organism>
<feature type="compositionally biased region" description="Low complexity" evidence="1">
    <location>
        <begin position="155"/>
        <end position="166"/>
    </location>
</feature>
<keyword evidence="3" id="KW-1185">Reference proteome</keyword>
<reference evidence="2 3" key="1">
    <citation type="submission" date="2017-12" db="EMBL/GenBank/DDBJ databases">
        <title>Comparative genomics of Botrytis spp.</title>
        <authorList>
            <person name="Valero-Jimenez C.A."/>
            <person name="Tapia P."/>
            <person name="Veloso J."/>
            <person name="Silva-Moreno E."/>
            <person name="Staats M."/>
            <person name="Valdes J.H."/>
            <person name="Van Kan J.A.L."/>
        </authorList>
    </citation>
    <scope>NUCLEOTIDE SEQUENCE [LARGE SCALE GENOMIC DNA]</scope>
    <source>
        <strain evidence="2 3">MUCL2120</strain>
    </source>
</reference>
<gene>
    <name evidence="2" type="ORF">BOTNAR_0388g00070</name>
</gene>
<dbReference type="AlphaFoldDB" id="A0A4Z1HP21"/>
<feature type="region of interest" description="Disordered" evidence="1">
    <location>
        <begin position="152"/>
        <end position="220"/>
    </location>
</feature>
<protein>
    <submittedName>
        <fullName evidence="2">Uncharacterized protein</fullName>
    </submittedName>
</protein>
<evidence type="ECO:0000313" key="3">
    <source>
        <dbReference type="Proteomes" id="UP000297452"/>
    </source>
</evidence>
<comment type="caution">
    <text evidence="2">The sequence shown here is derived from an EMBL/GenBank/DDBJ whole genome shotgun (WGS) entry which is preliminary data.</text>
</comment>
<evidence type="ECO:0000313" key="2">
    <source>
        <dbReference type="EMBL" id="TGO50565.1"/>
    </source>
</evidence>
<feature type="compositionally biased region" description="Polar residues" evidence="1">
    <location>
        <begin position="194"/>
        <end position="205"/>
    </location>
</feature>
<accession>A0A4Z1HP21</accession>
<proteinExistence type="predicted"/>
<dbReference type="OrthoDB" id="6509908at2759"/>
<evidence type="ECO:0000256" key="1">
    <source>
        <dbReference type="SAM" id="MobiDB-lite"/>
    </source>
</evidence>
<dbReference type="Proteomes" id="UP000297452">
    <property type="component" value="Unassembled WGS sequence"/>
</dbReference>